<gene>
    <name evidence="2" type="ORF">PR048_023179</name>
</gene>
<dbReference type="EMBL" id="JARBHB010000009">
    <property type="protein sequence ID" value="KAJ8875284.1"/>
    <property type="molecule type" value="Genomic_DNA"/>
</dbReference>
<organism evidence="2 3">
    <name type="scientific">Dryococelus australis</name>
    <dbReference type="NCBI Taxonomy" id="614101"/>
    <lineage>
        <taxon>Eukaryota</taxon>
        <taxon>Metazoa</taxon>
        <taxon>Ecdysozoa</taxon>
        <taxon>Arthropoda</taxon>
        <taxon>Hexapoda</taxon>
        <taxon>Insecta</taxon>
        <taxon>Pterygota</taxon>
        <taxon>Neoptera</taxon>
        <taxon>Polyneoptera</taxon>
        <taxon>Phasmatodea</taxon>
        <taxon>Verophasmatodea</taxon>
        <taxon>Anareolatae</taxon>
        <taxon>Phasmatidae</taxon>
        <taxon>Eurycanthinae</taxon>
        <taxon>Dryococelus</taxon>
    </lineage>
</organism>
<accession>A0ABQ9GTC6</accession>
<keyword evidence="3" id="KW-1185">Reference proteome</keyword>
<evidence type="ECO:0000313" key="2">
    <source>
        <dbReference type="EMBL" id="KAJ8875284.1"/>
    </source>
</evidence>
<sequence length="400" mass="44643">MVQTVFDTSWRTVAQSPPCSVTADNQCVDTCNIRQHRNERPGETGDPRENPPTNGTVRHDSHVQKYGVTLPEIEPGSAWWEASRLTAQPRSAKDSILIRKIWAALSIVVLRANGPSAYHEGKRSLSAMRERDFRALATLWLRRLRKRVRSARLPAPIFTSNSVRATAFVNRFTQFACGAGDSRETPDLGFGASPQLKPGSHRRGNTVYVTQLAFQMCCNYLLSPNHRLIRQIPIRRLGFMGFSPYSGNTVLCDWLRGALKTGIVSDWLLLAAKDSLFAGPPEVKQCRYLQLTRQLTRHKPQAGPRWCSGQTTLHHLREPGSIPGGVLPRIFACGNRSRRCRWSVGSLRDLPFTPSLPHTHITSPPSSFKTSMLKAVKIPQLHKPQAGTSVNLQCPPTYQA</sequence>
<reference evidence="2 3" key="1">
    <citation type="submission" date="2023-02" db="EMBL/GenBank/DDBJ databases">
        <title>LHISI_Scaffold_Assembly.</title>
        <authorList>
            <person name="Stuart O.P."/>
            <person name="Cleave R."/>
            <person name="Magrath M.J.L."/>
            <person name="Mikheyev A.S."/>
        </authorList>
    </citation>
    <scope>NUCLEOTIDE SEQUENCE [LARGE SCALE GENOMIC DNA]</scope>
    <source>
        <strain evidence="2">Daus_M_001</strain>
        <tissue evidence="2">Leg muscle</tissue>
    </source>
</reference>
<name>A0ABQ9GTC6_9NEOP</name>
<comment type="caution">
    <text evidence="2">The sequence shown here is derived from an EMBL/GenBank/DDBJ whole genome shotgun (WGS) entry which is preliminary data.</text>
</comment>
<protein>
    <submittedName>
        <fullName evidence="2">Uncharacterized protein</fullName>
    </submittedName>
</protein>
<feature type="compositionally biased region" description="Basic and acidic residues" evidence="1">
    <location>
        <begin position="36"/>
        <end position="49"/>
    </location>
</feature>
<feature type="region of interest" description="Disordered" evidence="1">
    <location>
        <begin position="36"/>
        <end position="59"/>
    </location>
</feature>
<dbReference type="Proteomes" id="UP001159363">
    <property type="component" value="Chromosome 8"/>
</dbReference>
<proteinExistence type="predicted"/>
<evidence type="ECO:0000256" key="1">
    <source>
        <dbReference type="SAM" id="MobiDB-lite"/>
    </source>
</evidence>
<evidence type="ECO:0000313" key="3">
    <source>
        <dbReference type="Proteomes" id="UP001159363"/>
    </source>
</evidence>